<evidence type="ECO:0000313" key="3">
    <source>
        <dbReference type="Proteomes" id="UP001470288"/>
    </source>
</evidence>
<comment type="caution">
    <text evidence="2">The sequence shown here is derived from an EMBL/GenBank/DDBJ whole genome shotgun (WGS) entry which is preliminary data.</text>
</comment>
<dbReference type="Proteomes" id="UP001470288">
    <property type="component" value="Unassembled WGS sequence"/>
</dbReference>
<keyword evidence="1" id="KW-1133">Transmembrane helix</keyword>
<dbReference type="EMBL" id="JBBMFC010000020">
    <property type="protein sequence ID" value="MEQ2579423.1"/>
    <property type="molecule type" value="Genomic_DNA"/>
</dbReference>
<evidence type="ECO:0000256" key="1">
    <source>
        <dbReference type="SAM" id="Phobius"/>
    </source>
</evidence>
<proteinExistence type="predicted"/>
<evidence type="ECO:0000313" key="2">
    <source>
        <dbReference type="EMBL" id="MEQ2579423.1"/>
    </source>
</evidence>
<feature type="transmembrane region" description="Helical" evidence="1">
    <location>
        <begin position="40"/>
        <end position="60"/>
    </location>
</feature>
<protein>
    <submittedName>
        <fullName evidence="2">Uncharacterized protein</fullName>
    </submittedName>
</protein>
<name>A0ABV1I2K5_9FIRM</name>
<dbReference type="RefSeq" id="WP_118627493.1">
    <property type="nucleotide sequence ID" value="NZ_JBBMFC010000020.1"/>
</dbReference>
<reference evidence="2 3" key="1">
    <citation type="submission" date="2024-03" db="EMBL/GenBank/DDBJ databases">
        <title>Human intestinal bacterial collection.</title>
        <authorList>
            <person name="Pauvert C."/>
            <person name="Hitch T.C.A."/>
            <person name="Clavel T."/>
        </authorList>
    </citation>
    <scope>NUCLEOTIDE SEQUENCE [LARGE SCALE GENOMIC DNA]</scope>
    <source>
        <strain evidence="2 3">CLA-AA-H78B</strain>
    </source>
</reference>
<organism evidence="2 3">
    <name type="scientific">Hominiventricola aquisgranensis</name>
    <dbReference type="NCBI Taxonomy" id="3133164"/>
    <lineage>
        <taxon>Bacteria</taxon>
        <taxon>Bacillati</taxon>
        <taxon>Bacillota</taxon>
        <taxon>Clostridia</taxon>
        <taxon>Lachnospirales</taxon>
        <taxon>Lachnospiraceae</taxon>
        <taxon>Hominiventricola</taxon>
    </lineage>
</organism>
<keyword evidence="3" id="KW-1185">Reference proteome</keyword>
<accession>A0ABV1I2K5</accession>
<sequence>MINEEKVILMTHASLYENGEGKKQMKIADYYRHDYISVRLLLGWFWGTVGFAAMLALWVFCKMEYLMENLHNMDLKGFATTIVGLYVAAMVIYLGFLYGVYLFRYQAAKKSVGAYSHTLQKISEVYAKEEKMKDAGSLTEEMDHDGTT</sequence>
<keyword evidence="1" id="KW-0812">Transmembrane</keyword>
<gene>
    <name evidence="2" type="ORF">WMO62_11375</name>
</gene>
<feature type="transmembrane region" description="Helical" evidence="1">
    <location>
        <begin position="80"/>
        <end position="103"/>
    </location>
</feature>
<keyword evidence="1" id="KW-0472">Membrane</keyword>